<keyword evidence="3" id="KW-0482">Metalloprotease</keyword>
<gene>
    <name evidence="3" type="ORF">ACFQGB_04060</name>
</gene>
<feature type="transmembrane region" description="Helical" evidence="2">
    <location>
        <begin position="281"/>
        <end position="304"/>
    </location>
</feature>
<reference evidence="3 4" key="1">
    <citation type="journal article" date="2019" name="Int. J. Syst. Evol. Microbiol.">
        <title>The Global Catalogue of Microorganisms (GCM) 10K type strain sequencing project: providing services to taxonomists for standard genome sequencing and annotation.</title>
        <authorList>
            <consortium name="The Broad Institute Genomics Platform"/>
            <consortium name="The Broad Institute Genome Sequencing Center for Infectious Disease"/>
            <person name="Wu L."/>
            <person name="Ma J."/>
        </authorList>
    </citation>
    <scope>NUCLEOTIDE SEQUENCE [LARGE SCALE GENOMIC DNA]</scope>
    <source>
        <strain evidence="3 4">GX26</strain>
    </source>
</reference>
<dbReference type="PANTHER" id="PTHR36844:SF1">
    <property type="entry name" value="PROTEASE PRSW"/>
    <property type="match status" value="1"/>
</dbReference>
<organism evidence="3 4">
    <name type="scientific">Halorubellus litoreus</name>
    <dbReference type="NCBI Taxonomy" id="755308"/>
    <lineage>
        <taxon>Archaea</taxon>
        <taxon>Methanobacteriati</taxon>
        <taxon>Methanobacteriota</taxon>
        <taxon>Stenosarchaea group</taxon>
        <taxon>Halobacteria</taxon>
        <taxon>Halobacteriales</taxon>
        <taxon>Halorubellaceae</taxon>
        <taxon>Halorubellus</taxon>
    </lineage>
</organism>
<feature type="compositionally biased region" description="Polar residues" evidence="1">
    <location>
        <begin position="350"/>
        <end position="362"/>
    </location>
</feature>
<dbReference type="PANTHER" id="PTHR36844">
    <property type="entry name" value="PROTEASE PRSW"/>
    <property type="match status" value="1"/>
</dbReference>
<feature type="compositionally biased region" description="Acidic residues" evidence="1">
    <location>
        <begin position="365"/>
        <end position="384"/>
    </location>
</feature>
<accession>A0ABD5VEX1</accession>
<feature type="region of interest" description="Disordered" evidence="1">
    <location>
        <begin position="324"/>
        <end position="384"/>
    </location>
</feature>
<feature type="transmembrane region" description="Helical" evidence="2">
    <location>
        <begin position="73"/>
        <end position="93"/>
    </location>
</feature>
<keyword evidence="2" id="KW-0812">Transmembrane</keyword>
<keyword evidence="3" id="KW-0378">Hydrolase</keyword>
<feature type="transmembrane region" description="Helical" evidence="2">
    <location>
        <begin position="105"/>
        <end position="123"/>
    </location>
</feature>
<dbReference type="RefSeq" id="WP_336349027.1">
    <property type="nucleotide sequence ID" value="NZ_JAZAQL010000001.1"/>
</dbReference>
<feature type="transmembrane region" description="Helical" evidence="2">
    <location>
        <begin position="254"/>
        <end position="275"/>
    </location>
</feature>
<keyword evidence="3" id="KW-0645">Protease</keyword>
<keyword evidence="4" id="KW-1185">Reference proteome</keyword>
<feature type="transmembrane region" description="Helical" evidence="2">
    <location>
        <begin position="129"/>
        <end position="148"/>
    </location>
</feature>
<dbReference type="Pfam" id="PF13367">
    <property type="entry name" value="PrsW-protease"/>
    <property type="match status" value="1"/>
</dbReference>
<feature type="transmembrane region" description="Helical" evidence="2">
    <location>
        <begin position="48"/>
        <end position="67"/>
    </location>
</feature>
<evidence type="ECO:0000256" key="2">
    <source>
        <dbReference type="SAM" id="Phobius"/>
    </source>
</evidence>
<sequence>MKRGRDPVERAASDDEDLQEIATWEPRTRLDRFAVGFYERIFPAIRGLVLATAVLFTLAILFASSIGTPRLPVVALFAALSAVPALALAAYVYVADVTTKEPLDLIAATFALAFVFASFAAIVNTAAEPLFAALGGLGVVGYFLLIVAPGEELVKLLAVRFYAYRDGRFDSVVDGAVYGAVAGLGFATIENAIYVTGFVQQATTGIVVDQAIDIAQRRALAGPGHVIYSGIAGYYLGLAKFVDEHRGAVVLKGLVIAAGFHALYNLTIGFAPGIVGGLLGVGPIVAFVVYVVAFDGVAGGFLVLKLYNYRDAYNRVDAGRTYDPDAPVDATEIDPSTNDDPIAPGAKRAQSAQEADESTATWGTDDAETDAGWESTVEDDDSGW</sequence>
<protein>
    <submittedName>
        <fullName evidence="3">PrsW family intramembrane metalloprotease</fullName>
    </submittedName>
</protein>
<dbReference type="GO" id="GO:0008237">
    <property type="term" value="F:metallopeptidase activity"/>
    <property type="evidence" value="ECO:0007669"/>
    <property type="project" value="UniProtKB-KW"/>
</dbReference>
<evidence type="ECO:0000313" key="4">
    <source>
        <dbReference type="Proteomes" id="UP001596395"/>
    </source>
</evidence>
<keyword evidence="2" id="KW-0472">Membrane</keyword>
<evidence type="ECO:0000313" key="3">
    <source>
        <dbReference type="EMBL" id="MFC6952029.1"/>
    </source>
</evidence>
<dbReference type="Proteomes" id="UP001596395">
    <property type="component" value="Unassembled WGS sequence"/>
</dbReference>
<dbReference type="EMBL" id="JBHSXN010000001">
    <property type="protein sequence ID" value="MFC6952029.1"/>
    <property type="molecule type" value="Genomic_DNA"/>
</dbReference>
<comment type="caution">
    <text evidence="3">The sequence shown here is derived from an EMBL/GenBank/DDBJ whole genome shotgun (WGS) entry which is preliminary data.</text>
</comment>
<proteinExistence type="predicted"/>
<evidence type="ECO:0000256" key="1">
    <source>
        <dbReference type="SAM" id="MobiDB-lite"/>
    </source>
</evidence>
<name>A0ABD5VEX1_9EURY</name>
<dbReference type="InterPro" id="IPR026898">
    <property type="entry name" value="PrsW"/>
</dbReference>
<dbReference type="AlphaFoldDB" id="A0ABD5VEX1"/>
<keyword evidence="2" id="KW-1133">Transmembrane helix</keyword>